<dbReference type="InterPro" id="IPR051841">
    <property type="entry name" value="MT-Golgi_org_protein"/>
</dbReference>
<organism evidence="8 9">
    <name type="scientific">Geodia barretti</name>
    <name type="common">Barrett's horny sponge</name>
    <dbReference type="NCBI Taxonomy" id="519541"/>
    <lineage>
        <taxon>Eukaryota</taxon>
        <taxon>Metazoa</taxon>
        <taxon>Porifera</taxon>
        <taxon>Demospongiae</taxon>
        <taxon>Heteroscleromorpha</taxon>
        <taxon>Tetractinellida</taxon>
        <taxon>Astrophorina</taxon>
        <taxon>Geodiidae</taxon>
        <taxon>Geodia</taxon>
    </lineage>
</organism>
<sequence>ETLKQEREEDKEREEREREVSQLKSEVERLKQEREEDKEREEREREREVSQLKSEVERLQTESQEKARQLDEAVRREQSSSQRSLNDRTESHRDETKKLKAYIVKMKKELAETRDKVATDSASSETERVELQRQLNALREAVGAGQQSAAEKEGKVRVAEETAKSLRVELSEVTSERECLQSNLTAATEELSVLRSEWSTAQSDLATLQTQVGGAQRVAEVAEKEVGSLREELAREKDSHSSTRQRLAAAVKEAKVTNVMNLELADYQRSLQSLEEKLTAAHGELEEAREERRRQLDKMDSMRKEIDLKTQQAISVEDRLSKTKSLWMKTKKELDAARKTEGELQVAMASLAAQLETEKQEAEQSKVETASLTAKLQSMQQQSDSSVGVLQKTVRSLEHKLAAAQSELTTSQISLSQCQQDYNNYKIRVHSVLKQKSGGPSAAEISTEIRQTFEAEILQLKVELQDSKTQLSSALAELEEVTEEHRTLTSTHQQLLQTSQTQLSSASRQLEEAESRHGRESREQAEVIQQLRQEVVEVTDTFRGQLQSLQEEQQKVVVSLRGELEAAKTSLTRLQQEADAKVLARAVNHSSSGPAHPQTLVSQETRNADSATVTNEQRVAGEGMDESELESFPPTPFSREDSQLSFERLLSVVDSEVPVPRAKPSSAGEQPQQLRRELAKAKKTIRDVTELLRESEEAGVQLGEQAKLLKEEIRRLERNREREEGVSNMEYLKNVVLKFLHTEDGGEQTALVPVITQLLRLSPQETKFLQDTIEGTPAPLPDASTSLPSPSTHKGLAGYIHRWTGY</sequence>
<evidence type="ECO:0000259" key="7">
    <source>
        <dbReference type="PROSITE" id="PS50913"/>
    </source>
</evidence>
<dbReference type="Proteomes" id="UP001174909">
    <property type="component" value="Unassembled WGS sequence"/>
</dbReference>
<reference evidence="8" key="1">
    <citation type="submission" date="2023-03" db="EMBL/GenBank/DDBJ databases">
        <authorList>
            <person name="Steffen K."/>
            <person name="Cardenas P."/>
        </authorList>
    </citation>
    <scope>NUCLEOTIDE SEQUENCE</scope>
</reference>
<evidence type="ECO:0000256" key="2">
    <source>
        <dbReference type="ARBA" id="ARBA00022490"/>
    </source>
</evidence>
<name>A0AA35XH03_GEOBA</name>
<feature type="compositionally biased region" description="Basic and acidic residues" evidence="6">
    <location>
        <begin position="85"/>
        <end position="98"/>
    </location>
</feature>
<comment type="caution">
    <text evidence="8">The sequence shown here is derived from an EMBL/GenBank/DDBJ whole genome shotgun (WGS) entry which is preliminary data.</text>
</comment>
<feature type="non-terminal residue" evidence="8">
    <location>
        <position position="806"/>
    </location>
</feature>
<evidence type="ECO:0000256" key="4">
    <source>
        <dbReference type="ARBA" id="ARBA00023054"/>
    </source>
</evidence>
<feature type="compositionally biased region" description="Polar residues" evidence="6">
    <location>
        <begin position="589"/>
        <end position="617"/>
    </location>
</feature>
<evidence type="ECO:0000256" key="5">
    <source>
        <dbReference type="SAM" id="Coils"/>
    </source>
</evidence>
<dbReference type="Pfam" id="PF16704">
    <property type="entry name" value="Rab_bind"/>
    <property type="match status" value="1"/>
</dbReference>
<feature type="coiled-coil region" evidence="5">
    <location>
        <begin position="678"/>
        <end position="726"/>
    </location>
</feature>
<dbReference type="PANTHER" id="PTHR18902:SF25">
    <property type="entry name" value="GRIP AND COILED-COIL DOMAIN-CONTAINING PROTEIN 2"/>
    <property type="match status" value="1"/>
</dbReference>
<dbReference type="InterPro" id="IPR032023">
    <property type="entry name" value="GCC2_Rab_bind"/>
</dbReference>
<dbReference type="GO" id="GO:0005737">
    <property type="term" value="C:cytoplasm"/>
    <property type="evidence" value="ECO:0007669"/>
    <property type="project" value="UniProtKB-SubCell"/>
</dbReference>
<evidence type="ECO:0000256" key="1">
    <source>
        <dbReference type="ARBA" id="ARBA00004496"/>
    </source>
</evidence>
<keyword evidence="3" id="KW-0597">Phosphoprotein</keyword>
<feature type="region of interest" description="Disordered" evidence="6">
    <location>
        <begin position="485"/>
        <end position="524"/>
    </location>
</feature>
<feature type="domain" description="GRIP" evidence="7">
    <location>
        <begin position="722"/>
        <end position="772"/>
    </location>
</feature>
<keyword evidence="4 5" id="KW-0175">Coiled coil</keyword>
<dbReference type="Gene3D" id="1.10.287.1490">
    <property type="match status" value="1"/>
</dbReference>
<evidence type="ECO:0000313" key="8">
    <source>
        <dbReference type="EMBL" id="CAI8051971.1"/>
    </source>
</evidence>
<dbReference type="AlphaFoldDB" id="A0AA35XH03"/>
<gene>
    <name evidence="8" type="ORF">GBAR_LOCUS28427</name>
</gene>
<keyword evidence="2" id="KW-0963">Cytoplasm</keyword>
<feature type="coiled-coil region" evidence="5">
    <location>
        <begin position="348"/>
        <end position="407"/>
    </location>
</feature>
<evidence type="ECO:0000256" key="6">
    <source>
        <dbReference type="SAM" id="MobiDB-lite"/>
    </source>
</evidence>
<feature type="region of interest" description="Disordered" evidence="6">
    <location>
        <begin position="657"/>
        <end position="676"/>
    </location>
</feature>
<feature type="compositionally biased region" description="Basic and acidic residues" evidence="6">
    <location>
        <begin position="1"/>
        <end position="78"/>
    </location>
</feature>
<keyword evidence="9" id="KW-1185">Reference proteome</keyword>
<protein>
    <submittedName>
        <fullName evidence="8">GRIP and coiled-coil domain-containing protein 2</fullName>
    </submittedName>
</protein>
<feature type="region of interest" description="Disordered" evidence="6">
    <location>
        <begin position="589"/>
        <end position="640"/>
    </location>
</feature>
<feature type="region of interest" description="Disordered" evidence="6">
    <location>
        <begin position="1"/>
        <end position="98"/>
    </location>
</feature>
<dbReference type="SMART" id="SM00755">
    <property type="entry name" value="Grip"/>
    <property type="match status" value="1"/>
</dbReference>
<feature type="compositionally biased region" description="Basic and acidic residues" evidence="6">
    <location>
        <begin position="509"/>
        <end position="524"/>
    </location>
</feature>
<dbReference type="EMBL" id="CASHTH010003974">
    <property type="protein sequence ID" value="CAI8051971.1"/>
    <property type="molecule type" value="Genomic_DNA"/>
</dbReference>
<dbReference type="PROSITE" id="PS50913">
    <property type="entry name" value="GRIP"/>
    <property type="match status" value="1"/>
</dbReference>
<evidence type="ECO:0000313" key="9">
    <source>
        <dbReference type="Proteomes" id="UP001174909"/>
    </source>
</evidence>
<proteinExistence type="predicted"/>
<dbReference type="InterPro" id="IPR000237">
    <property type="entry name" value="GRIP_dom"/>
</dbReference>
<dbReference type="PANTHER" id="PTHR18902">
    <property type="entry name" value="NUCLEAR MITOTIC APPARATUS PROTEIN 1-RELATED"/>
    <property type="match status" value="1"/>
</dbReference>
<evidence type="ECO:0000256" key="3">
    <source>
        <dbReference type="ARBA" id="ARBA00022553"/>
    </source>
</evidence>
<comment type="subcellular location">
    <subcellularLocation>
        <location evidence="1">Cytoplasm</location>
    </subcellularLocation>
</comment>
<feature type="compositionally biased region" description="Low complexity" evidence="6">
    <location>
        <begin position="488"/>
        <end position="508"/>
    </location>
</feature>
<dbReference type="Pfam" id="PF01465">
    <property type="entry name" value="GRIP"/>
    <property type="match status" value="1"/>
</dbReference>
<accession>A0AA35XH03</accession>
<dbReference type="Gene3D" id="1.10.220.60">
    <property type="entry name" value="GRIP domain"/>
    <property type="match status" value="1"/>
</dbReference>
<feature type="coiled-coil region" evidence="5">
    <location>
        <begin position="121"/>
        <end position="305"/>
    </location>
</feature>